<dbReference type="GO" id="GO:0005925">
    <property type="term" value="C:focal adhesion"/>
    <property type="evidence" value="ECO:0007669"/>
    <property type="project" value="TreeGrafter"/>
</dbReference>
<dbReference type="AlphaFoldDB" id="A0A8W8NJG4"/>
<reference evidence="1" key="1">
    <citation type="submission" date="2022-08" db="UniProtKB">
        <authorList>
            <consortium name="EnsemblMetazoa"/>
        </authorList>
    </citation>
    <scope>IDENTIFICATION</scope>
    <source>
        <strain evidence="1">05x7-T-G4-1.051#20</strain>
    </source>
</reference>
<dbReference type="Gene3D" id="1.20.1420.10">
    <property type="entry name" value="Talin, central domain"/>
    <property type="match status" value="1"/>
</dbReference>
<accession>A0A8W8NJG4</accession>
<dbReference type="GO" id="GO:0098609">
    <property type="term" value="P:cell-cell adhesion"/>
    <property type="evidence" value="ECO:0007669"/>
    <property type="project" value="TreeGrafter"/>
</dbReference>
<protein>
    <submittedName>
        <fullName evidence="1">Uncharacterized protein</fullName>
    </submittedName>
</protein>
<dbReference type="EnsemblMetazoa" id="G7327.6">
    <property type="protein sequence ID" value="G7327.6:cds"/>
    <property type="gene ID" value="G7327"/>
</dbReference>
<dbReference type="GO" id="GO:0005886">
    <property type="term" value="C:plasma membrane"/>
    <property type="evidence" value="ECO:0007669"/>
    <property type="project" value="TreeGrafter"/>
</dbReference>
<dbReference type="PANTHER" id="PTHR19981:SF1">
    <property type="entry name" value="RHEA, ISOFORM B"/>
    <property type="match status" value="1"/>
</dbReference>
<organism evidence="1 2">
    <name type="scientific">Magallana gigas</name>
    <name type="common">Pacific oyster</name>
    <name type="synonym">Crassostrea gigas</name>
    <dbReference type="NCBI Taxonomy" id="29159"/>
    <lineage>
        <taxon>Eukaryota</taxon>
        <taxon>Metazoa</taxon>
        <taxon>Spiralia</taxon>
        <taxon>Lophotrochozoa</taxon>
        <taxon>Mollusca</taxon>
        <taxon>Bivalvia</taxon>
        <taxon>Autobranchia</taxon>
        <taxon>Pteriomorphia</taxon>
        <taxon>Ostreida</taxon>
        <taxon>Ostreoidea</taxon>
        <taxon>Ostreidae</taxon>
        <taxon>Magallana</taxon>
    </lineage>
</organism>
<dbReference type="GO" id="GO:0005178">
    <property type="term" value="F:integrin binding"/>
    <property type="evidence" value="ECO:0007669"/>
    <property type="project" value="TreeGrafter"/>
</dbReference>
<keyword evidence="2" id="KW-1185">Reference proteome</keyword>
<dbReference type="PANTHER" id="PTHR19981">
    <property type="entry name" value="TALIN"/>
    <property type="match status" value="1"/>
</dbReference>
<proteinExistence type="predicted"/>
<evidence type="ECO:0000313" key="2">
    <source>
        <dbReference type="Proteomes" id="UP000005408"/>
    </source>
</evidence>
<evidence type="ECO:0000313" key="1">
    <source>
        <dbReference type="EnsemblMetazoa" id="G7327.6:cds"/>
    </source>
</evidence>
<dbReference type="GO" id="GO:0030036">
    <property type="term" value="P:actin cytoskeleton organization"/>
    <property type="evidence" value="ECO:0007669"/>
    <property type="project" value="TreeGrafter"/>
</dbReference>
<sequence length="64" mass="6784">QVMIINAVKDVASALSDLISATKNASGKNVSDPAMMTLKESAKKTDSLIEGLPDGYTIYVSSMY</sequence>
<dbReference type="Proteomes" id="UP000005408">
    <property type="component" value="Unassembled WGS sequence"/>
</dbReference>
<name>A0A8W8NJG4_MAGGI</name>
<dbReference type="GO" id="GO:0005737">
    <property type="term" value="C:cytoplasm"/>
    <property type="evidence" value="ECO:0007669"/>
    <property type="project" value="TreeGrafter"/>
</dbReference>